<dbReference type="InterPro" id="IPR011711">
    <property type="entry name" value="GntR_C"/>
</dbReference>
<dbReference type="InterPro" id="IPR036390">
    <property type="entry name" value="WH_DNA-bd_sf"/>
</dbReference>
<dbReference type="InterPro" id="IPR000524">
    <property type="entry name" value="Tscrpt_reg_HTH_GntR"/>
</dbReference>
<accession>A0ABP8EFA6</accession>
<proteinExistence type="predicted"/>
<dbReference type="Proteomes" id="UP001501586">
    <property type="component" value="Unassembled WGS sequence"/>
</dbReference>
<evidence type="ECO:0000256" key="1">
    <source>
        <dbReference type="ARBA" id="ARBA00023015"/>
    </source>
</evidence>
<dbReference type="SUPFAM" id="SSF48008">
    <property type="entry name" value="GntR ligand-binding domain-like"/>
    <property type="match status" value="1"/>
</dbReference>
<gene>
    <name evidence="5" type="ORF">GCM10022261_01830</name>
</gene>
<keyword evidence="2" id="KW-0238">DNA-binding</keyword>
<dbReference type="Gene3D" id="1.10.10.10">
    <property type="entry name" value="Winged helix-like DNA-binding domain superfamily/Winged helix DNA-binding domain"/>
    <property type="match status" value="1"/>
</dbReference>
<protein>
    <submittedName>
        <fullName evidence="5">GntR family transcriptional regulator</fullName>
    </submittedName>
</protein>
<dbReference type="SMART" id="SM00895">
    <property type="entry name" value="FCD"/>
    <property type="match status" value="1"/>
</dbReference>
<reference evidence="6" key="1">
    <citation type="journal article" date="2019" name="Int. J. Syst. Evol. Microbiol.">
        <title>The Global Catalogue of Microorganisms (GCM) 10K type strain sequencing project: providing services to taxonomists for standard genome sequencing and annotation.</title>
        <authorList>
            <consortium name="The Broad Institute Genomics Platform"/>
            <consortium name="The Broad Institute Genome Sequencing Center for Infectious Disease"/>
            <person name="Wu L."/>
            <person name="Ma J."/>
        </authorList>
    </citation>
    <scope>NUCLEOTIDE SEQUENCE [LARGE SCALE GENOMIC DNA]</scope>
    <source>
        <strain evidence="6">JCM 17458</strain>
    </source>
</reference>
<dbReference type="SUPFAM" id="SSF46785">
    <property type="entry name" value="Winged helix' DNA-binding domain"/>
    <property type="match status" value="1"/>
</dbReference>
<evidence type="ECO:0000256" key="2">
    <source>
        <dbReference type="ARBA" id="ARBA00023125"/>
    </source>
</evidence>
<dbReference type="PANTHER" id="PTHR43537">
    <property type="entry name" value="TRANSCRIPTIONAL REGULATOR, GNTR FAMILY"/>
    <property type="match status" value="1"/>
</dbReference>
<evidence type="ECO:0000313" key="6">
    <source>
        <dbReference type="Proteomes" id="UP001501586"/>
    </source>
</evidence>
<keyword evidence="3" id="KW-0804">Transcription</keyword>
<evidence type="ECO:0000259" key="4">
    <source>
        <dbReference type="PROSITE" id="PS50949"/>
    </source>
</evidence>
<dbReference type="PROSITE" id="PS50949">
    <property type="entry name" value="HTH_GNTR"/>
    <property type="match status" value="1"/>
</dbReference>
<dbReference type="CDD" id="cd07377">
    <property type="entry name" value="WHTH_GntR"/>
    <property type="match status" value="1"/>
</dbReference>
<feature type="domain" description="HTH gntR-type" evidence="4">
    <location>
        <begin position="16"/>
        <end position="83"/>
    </location>
</feature>
<comment type="caution">
    <text evidence="5">The sequence shown here is derived from an EMBL/GenBank/DDBJ whole genome shotgun (WGS) entry which is preliminary data.</text>
</comment>
<keyword evidence="1" id="KW-0805">Transcription regulation</keyword>
<dbReference type="SMART" id="SM00345">
    <property type="entry name" value="HTH_GNTR"/>
    <property type="match status" value="1"/>
</dbReference>
<organism evidence="5 6">
    <name type="scientific">Brevibacterium daeguense</name>
    <dbReference type="NCBI Taxonomy" id="909936"/>
    <lineage>
        <taxon>Bacteria</taxon>
        <taxon>Bacillati</taxon>
        <taxon>Actinomycetota</taxon>
        <taxon>Actinomycetes</taxon>
        <taxon>Micrococcales</taxon>
        <taxon>Brevibacteriaceae</taxon>
        <taxon>Brevibacterium</taxon>
    </lineage>
</organism>
<dbReference type="EMBL" id="BAABAZ010000003">
    <property type="protein sequence ID" value="GAA4282652.1"/>
    <property type="molecule type" value="Genomic_DNA"/>
</dbReference>
<name>A0ABP8EFA6_9MICO</name>
<keyword evidence="6" id="KW-1185">Reference proteome</keyword>
<evidence type="ECO:0000313" key="5">
    <source>
        <dbReference type="EMBL" id="GAA4282652.1"/>
    </source>
</evidence>
<dbReference type="PANTHER" id="PTHR43537:SF5">
    <property type="entry name" value="UXU OPERON TRANSCRIPTIONAL REGULATOR"/>
    <property type="match status" value="1"/>
</dbReference>
<dbReference type="InterPro" id="IPR008920">
    <property type="entry name" value="TF_FadR/GntR_C"/>
</dbReference>
<dbReference type="Pfam" id="PF07729">
    <property type="entry name" value="FCD"/>
    <property type="match status" value="1"/>
</dbReference>
<evidence type="ECO:0000256" key="3">
    <source>
        <dbReference type="ARBA" id="ARBA00023163"/>
    </source>
</evidence>
<dbReference type="RefSeq" id="WP_236865101.1">
    <property type="nucleotide sequence ID" value="NZ_BAABAZ010000003.1"/>
</dbReference>
<sequence length="250" mass="27717">MAQQLRKDSEKIVAGPSLAQLAKQRIESAILAGDFFPGQRLIEDRLCEELGVSRPPIREALKELELAGLVRHIPRRGSIVAPMTQHDVYEIVTLRHELEQMALRLALPSPDPERLARCEAALGVMEGIASTGDEAGMARAGFEFHIAIAGLAGHQRLENTYRAMAMQLQLCMAMNNKARRELEDLHGNLARHQELFDVVSRGDYEEAMAAVEGHGHYTFLVAAVDQLDGASPESRQWLEHIRNKAADPTD</sequence>
<dbReference type="PRINTS" id="PR00035">
    <property type="entry name" value="HTHGNTR"/>
</dbReference>
<dbReference type="InterPro" id="IPR036388">
    <property type="entry name" value="WH-like_DNA-bd_sf"/>
</dbReference>
<dbReference type="Gene3D" id="1.20.120.530">
    <property type="entry name" value="GntR ligand-binding domain-like"/>
    <property type="match status" value="1"/>
</dbReference>
<dbReference type="Pfam" id="PF00392">
    <property type="entry name" value="GntR"/>
    <property type="match status" value="1"/>
</dbReference>